<protein>
    <submittedName>
        <fullName evidence="2">Uncharacterized protein</fullName>
    </submittedName>
</protein>
<feature type="compositionally biased region" description="Acidic residues" evidence="1">
    <location>
        <begin position="512"/>
        <end position="523"/>
    </location>
</feature>
<name>A0A328C734_9DELT</name>
<evidence type="ECO:0000313" key="3">
    <source>
        <dbReference type="Proteomes" id="UP000249169"/>
    </source>
</evidence>
<feature type="region of interest" description="Disordered" evidence="1">
    <location>
        <begin position="1"/>
        <end position="22"/>
    </location>
</feature>
<feature type="compositionally biased region" description="Acidic residues" evidence="1">
    <location>
        <begin position="295"/>
        <end position="311"/>
    </location>
</feature>
<feature type="compositionally biased region" description="Acidic residues" evidence="1">
    <location>
        <begin position="531"/>
        <end position="542"/>
    </location>
</feature>
<feature type="compositionally biased region" description="Acidic residues" evidence="1">
    <location>
        <begin position="493"/>
        <end position="504"/>
    </location>
</feature>
<gene>
    <name evidence="2" type="ORF">DL240_08190</name>
</gene>
<reference evidence="2 3" key="1">
    <citation type="submission" date="2018-05" db="EMBL/GenBank/DDBJ databases">
        <title>Lujinxingia marina gen. nov. sp. nov., a new facultative anaerobic member of the class Deltaproteobacteria, and proposal of Lujinxingaceae fam. nov.</title>
        <authorList>
            <person name="Li C.-M."/>
        </authorList>
    </citation>
    <scope>NUCLEOTIDE SEQUENCE [LARGE SCALE GENOMIC DNA]</scope>
    <source>
        <strain evidence="2 3">B210</strain>
    </source>
</reference>
<feature type="region of interest" description="Disordered" evidence="1">
    <location>
        <begin position="284"/>
        <end position="330"/>
    </location>
</feature>
<dbReference type="EMBL" id="QHKO01000003">
    <property type="protein sequence ID" value="RAL22862.1"/>
    <property type="molecule type" value="Genomic_DNA"/>
</dbReference>
<feature type="compositionally biased region" description="Acidic residues" evidence="1">
    <location>
        <begin position="446"/>
        <end position="485"/>
    </location>
</feature>
<comment type="caution">
    <text evidence="2">The sequence shown here is derived from an EMBL/GenBank/DDBJ whole genome shotgun (WGS) entry which is preliminary data.</text>
</comment>
<feature type="compositionally biased region" description="Basic and acidic residues" evidence="1">
    <location>
        <begin position="1"/>
        <end position="21"/>
    </location>
</feature>
<evidence type="ECO:0000256" key="1">
    <source>
        <dbReference type="SAM" id="MobiDB-lite"/>
    </source>
</evidence>
<keyword evidence="3" id="KW-1185">Reference proteome</keyword>
<organism evidence="2 3">
    <name type="scientific">Lujinxingia litoralis</name>
    <dbReference type="NCBI Taxonomy" id="2211119"/>
    <lineage>
        <taxon>Bacteria</taxon>
        <taxon>Deltaproteobacteria</taxon>
        <taxon>Bradymonadales</taxon>
        <taxon>Lujinxingiaceae</taxon>
        <taxon>Lujinxingia</taxon>
    </lineage>
</organism>
<evidence type="ECO:0000313" key="2">
    <source>
        <dbReference type="EMBL" id="RAL22862.1"/>
    </source>
</evidence>
<accession>A0A328C734</accession>
<dbReference type="AlphaFoldDB" id="A0A328C734"/>
<feature type="region of interest" description="Disordered" evidence="1">
    <location>
        <begin position="438"/>
        <end position="542"/>
    </location>
</feature>
<proteinExistence type="predicted"/>
<dbReference type="Proteomes" id="UP000249169">
    <property type="component" value="Unassembled WGS sequence"/>
</dbReference>
<sequence>MGCDEVGERERSEREGTRDDVTGLSMTLDLRGGSEIEAMRYDVRRCGTQDLVHQDIRSMEDLVLPGGIPAFEGEPLDEDSEHRFADYFRVLEPGCYDVTITPMSGPSRASERCEPARAEGVEVVEGKTTEILLVSQCDGESGGAIDVIATLNHPPEILKLSYHPGKFLSCPAEVKFCATVRDPDRDPVRMKWVQLSGPDATSGPEVVHRYTFHGKTVECVRYTLPDESANYFFGLKVFDLFHLEDELVTAEEWYEAGGYGQVRSRATLKIPAYVSCPGDVDAGADAGSDVGGELDGGDDSGGEPDVGEDAGSDVGGELDGGEPSEACPRGQGYWKNHNRFGQGNQYYPWPIDEDMVLCGETWLEILNTPPEGDAWYILAVQYIAARLNAADGVEVPIAISLALDQVATLLGGCPVLTPGQPGRDVALGLATLLEAFNEGQMGPESCQDDDQDGENDEADEDAEDDCDQDHEHDEDCDGDDDDDDCDRDHEHDEDCDDDDDDDDCDRDHEHDEDCDGDDDDDDCDRDHEHDEDCDGDDDDERD</sequence>